<dbReference type="GO" id="GO:0006869">
    <property type="term" value="P:lipid transport"/>
    <property type="evidence" value="ECO:0007669"/>
    <property type="project" value="UniProtKB-UniRule"/>
</dbReference>
<keyword evidence="2" id="KW-0653">Protein transport</keyword>
<comment type="caution">
    <text evidence="4">The sequence shown here is derived from an EMBL/GenBank/DDBJ whole genome shotgun (WGS) entry which is preliminary data.</text>
</comment>
<evidence type="ECO:0000313" key="4">
    <source>
        <dbReference type="EMBL" id="KAK4542348.1"/>
    </source>
</evidence>
<keyword evidence="2" id="KW-0445">Lipid transport</keyword>
<comment type="subunit">
    <text evidence="2">Component of the Golgi-associated retrograde protein (GARP) complex.</text>
</comment>
<comment type="similarity">
    <text evidence="1 2">Belongs to the VPS51 family.</text>
</comment>
<dbReference type="PANTHER" id="PTHR15954">
    <property type="entry name" value="VACUOLAR PROTEIN SORTING-ASSOCIATED PROTEIN 51 HOMOLOG"/>
    <property type="match status" value="1"/>
</dbReference>
<feature type="compositionally biased region" description="Low complexity" evidence="3">
    <location>
        <begin position="1"/>
        <end position="37"/>
    </location>
</feature>
<dbReference type="PANTHER" id="PTHR15954:SF4">
    <property type="entry name" value="VACUOLAR PROTEIN SORTING-ASSOCIATED PROTEIN 51 HOMOLOG"/>
    <property type="match status" value="1"/>
</dbReference>
<dbReference type="GO" id="GO:0048193">
    <property type="term" value="P:Golgi vesicle transport"/>
    <property type="evidence" value="ECO:0007669"/>
    <property type="project" value="TreeGrafter"/>
</dbReference>
<sequence>MSTIASPRPSVTLSSRRTSTSTDTTTRSPSTSRPPASGASNPRRNRTALRDYYGLKTAAPANGRDTPETAVLDAEQESELDKADFDPQAYVQSLLAKEGLEGVLRVEAGLVGEIRSLDGEKKALVYDNYSKLIAATDTIRSMREKMDPLTQTSTLMGDIEHIADTAATLSGELTRQHGGDGPQRSGEQQTVRWVLAAPGRLRELVRKGRVDDAHAEWKAVLALLDKWQAVKGADRVRQACLEALGRTEAG</sequence>
<dbReference type="GO" id="GO:0032456">
    <property type="term" value="P:endocytic recycling"/>
    <property type="evidence" value="ECO:0007669"/>
    <property type="project" value="TreeGrafter"/>
</dbReference>
<dbReference type="GO" id="GO:0015031">
    <property type="term" value="P:protein transport"/>
    <property type="evidence" value="ECO:0007669"/>
    <property type="project" value="UniProtKB-UniRule"/>
</dbReference>
<keyword evidence="2" id="KW-0333">Golgi apparatus</keyword>
<dbReference type="Pfam" id="PF08700">
    <property type="entry name" value="VPS51_Exo84_N"/>
    <property type="match status" value="1"/>
</dbReference>
<dbReference type="InterPro" id="IPR014812">
    <property type="entry name" value="Vps51"/>
</dbReference>
<keyword evidence="2" id="KW-0813">Transport</keyword>
<comment type="subcellular location">
    <subcellularLocation>
        <location evidence="2">Golgi apparatus</location>
        <location evidence="2">trans-Golgi network</location>
    </subcellularLocation>
</comment>
<dbReference type="GO" id="GO:0042147">
    <property type="term" value="P:retrograde transport, endosome to Golgi"/>
    <property type="evidence" value="ECO:0007669"/>
    <property type="project" value="UniProtKB-UniRule"/>
</dbReference>
<dbReference type="AlphaFoldDB" id="A0AAV9JBM8"/>
<comment type="function">
    <text evidence="2">Acts as component of the GARP complex that is involved in retrograde transport from early and late endosomes to the trans-Golgi network (TGN).</text>
</comment>
<evidence type="ECO:0000256" key="2">
    <source>
        <dbReference type="RuleBase" id="RU368010"/>
    </source>
</evidence>
<dbReference type="EMBL" id="JAVFHQ010000042">
    <property type="protein sequence ID" value="KAK4542348.1"/>
    <property type="molecule type" value="Genomic_DNA"/>
</dbReference>
<reference evidence="4 5" key="1">
    <citation type="submission" date="2021-11" db="EMBL/GenBank/DDBJ databases">
        <title>Black yeast isolated from Biological Soil Crust.</title>
        <authorList>
            <person name="Kurbessoian T."/>
        </authorList>
    </citation>
    <scope>NUCLEOTIDE SEQUENCE [LARGE SCALE GENOMIC DNA]</scope>
    <source>
        <strain evidence="4 5">CCFEE 5522</strain>
    </source>
</reference>
<gene>
    <name evidence="4" type="ORF">LTR36_006804</name>
</gene>
<feature type="region of interest" description="Disordered" evidence="3">
    <location>
        <begin position="1"/>
        <end position="52"/>
    </location>
</feature>
<dbReference type="GO" id="GO:1990745">
    <property type="term" value="C:EARP complex"/>
    <property type="evidence" value="ECO:0007669"/>
    <property type="project" value="TreeGrafter"/>
</dbReference>
<dbReference type="GO" id="GO:0000938">
    <property type="term" value="C:GARP complex"/>
    <property type="evidence" value="ECO:0007669"/>
    <property type="project" value="UniProtKB-UniRule"/>
</dbReference>
<accession>A0AAV9JBM8</accession>
<evidence type="ECO:0000256" key="3">
    <source>
        <dbReference type="SAM" id="MobiDB-lite"/>
    </source>
</evidence>
<dbReference type="Proteomes" id="UP001324427">
    <property type="component" value="Unassembled WGS sequence"/>
</dbReference>
<evidence type="ECO:0000313" key="5">
    <source>
        <dbReference type="Proteomes" id="UP001324427"/>
    </source>
</evidence>
<dbReference type="GO" id="GO:0016020">
    <property type="term" value="C:membrane"/>
    <property type="evidence" value="ECO:0007669"/>
    <property type="project" value="TreeGrafter"/>
</dbReference>
<evidence type="ECO:0000256" key="1">
    <source>
        <dbReference type="ARBA" id="ARBA00006080"/>
    </source>
</evidence>
<keyword evidence="5" id="KW-1185">Reference proteome</keyword>
<protein>
    <recommendedName>
        <fullName evidence="2">Vacuolar protein sorting-associated protein 51 homolog</fullName>
    </recommendedName>
</protein>
<proteinExistence type="inferred from homology"/>
<dbReference type="GO" id="GO:0005829">
    <property type="term" value="C:cytosol"/>
    <property type="evidence" value="ECO:0007669"/>
    <property type="project" value="GOC"/>
</dbReference>
<dbReference type="GO" id="GO:0007030">
    <property type="term" value="P:Golgi organization"/>
    <property type="evidence" value="ECO:0007669"/>
    <property type="project" value="UniProtKB-UniRule"/>
</dbReference>
<name>A0AAV9JBM8_9PEZI</name>
<organism evidence="4 5">
    <name type="scientific">Oleoguttula mirabilis</name>
    <dbReference type="NCBI Taxonomy" id="1507867"/>
    <lineage>
        <taxon>Eukaryota</taxon>
        <taxon>Fungi</taxon>
        <taxon>Dikarya</taxon>
        <taxon>Ascomycota</taxon>
        <taxon>Pezizomycotina</taxon>
        <taxon>Dothideomycetes</taxon>
        <taxon>Dothideomycetidae</taxon>
        <taxon>Mycosphaerellales</taxon>
        <taxon>Teratosphaeriaceae</taxon>
        <taxon>Oleoguttula</taxon>
    </lineage>
</organism>